<reference evidence="2" key="2">
    <citation type="submission" date="2020-09" db="EMBL/GenBank/DDBJ databases">
        <authorList>
            <person name="Sun Q."/>
            <person name="Zhou Y."/>
        </authorList>
    </citation>
    <scope>NUCLEOTIDE SEQUENCE</scope>
    <source>
        <strain evidence="2">CGMCC 4.5737</strain>
    </source>
</reference>
<keyword evidence="2" id="KW-0315">Glutamine amidotransferase</keyword>
<dbReference type="Gene3D" id="3.40.50.880">
    <property type="match status" value="1"/>
</dbReference>
<name>A0A8J3CFU5_9PSEU</name>
<dbReference type="EMBL" id="BMMK01000010">
    <property type="protein sequence ID" value="GGM54422.1"/>
    <property type="molecule type" value="Genomic_DNA"/>
</dbReference>
<organism evidence="2 3">
    <name type="scientific">Longimycelium tulufanense</name>
    <dbReference type="NCBI Taxonomy" id="907463"/>
    <lineage>
        <taxon>Bacteria</taxon>
        <taxon>Bacillati</taxon>
        <taxon>Actinomycetota</taxon>
        <taxon>Actinomycetes</taxon>
        <taxon>Pseudonocardiales</taxon>
        <taxon>Pseudonocardiaceae</taxon>
        <taxon>Longimycelium</taxon>
    </lineage>
</organism>
<dbReference type="Proteomes" id="UP000637578">
    <property type="component" value="Unassembled WGS sequence"/>
</dbReference>
<dbReference type="InterPro" id="IPR017926">
    <property type="entry name" value="GATASE"/>
</dbReference>
<dbReference type="GO" id="GO:0005829">
    <property type="term" value="C:cytosol"/>
    <property type="evidence" value="ECO:0007669"/>
    <property type="project" value="TreeGrafter"/>
</dbReference>
<keyword evidence="3" id="KW-1185">Reference proteome</keyword>
<evidence type="ECO:0000313" key="2">
    <source>
        <dbReference type="EMBL" id="GGM54422.1"/>
    </source>
</evidence>
<sequence length="249" mass="26880">MLVLELSELDPLGPLGEWLLAADAELAVLRPARESFPDSPDGYHALVCLGGEMSSLDVATHPWLADVRALLARAVAARVPVLAICLGAQLLAQATGGQVRRGVNGPEIGPSLVAKRDATAYDPLWADVPFTPDVIQFHEDEIHRLPPGAELLAASPRYQNQAFRVGTCAYGVQFHIETTPDTVLNWMESAPALAASARPELLEPQRLAQVHADLAETWRPVIERFVQLARSHAGFSPDDPPPPRPLPLA</sequence>
<proteinExistence type="predicted"/>
<dbReference type="InterPro" id="IPR029062">
    <property type="entry name" value="Class_I_gatase-like"/>
</dbReference>
<evidence type="ECO:0000313" key="3">
    <source>
        <dbReference type="Proteomes" id="UP000637578"/>
    </source>
</evidence>
<dbReference type="AlphaFoldDB" id="A0A8J3CFU5"/>
<gene>
    <name evidence="2" type="primary">guaA</name>
    <name evidence="2" type="ORF">GCM10012275_26940</name>
</gene>
<dbReference type="SUPFAM" id="SSF52317">
    <property type="entry name" value="Class I glutamine amidotransferase-like"/>
    <property type="match status" value="1"/>
</dbReference>
<comment type="caution">
    <text evidence="2">The sequence shown here is derived from an EMBL/GenBank/DDBJ whole genome shotgun (WGS) entry which is preliminary data.</text>
</comment>
<dbReference type="PROSITE" id="PS51273">
    <property type="entry name" value="GATASE_TYPE_1"/>
    <property type="match status" value="1"/>
</dbReference>
<dbReference type="CDD" id="cd01741">
    <property type="entry name" value="GATase1_1"/>
    <property type="match status" value="1"/>
</dbReference>
<dbReference type="InterPro" id="IPR044992">
    <property type="entry name" value="ChyE-like"/>
</dbReference>
<evidence type="ECO:0000259" key="1">
    <source>
        <dbReference type="Pfam" id="PF00117"/>
    </source>
</evidence>
<dbReference type="Pfam" id="PF00117">
    <property type="entry name" value="GATase"/>
    <property type="match status" value="1"/>
</dbReference>
<reference evidence="2" key="1">
    <citation type="journal article" date="2014" name="Int. J. Syst. Evol. Microbiol.">
        <title>Complete genome sequence of Corynebacterium casei LMG S-19264T (=DSM 44701T), isolated from a smear-ripened cheese.</title>
        <authorList>
            <consortium name="US DOE Joint Genome Institute (JGI-PGF)"/>
            <person name="Walter F."/>
            <person name="Albersmeier A."/>
            <person name="Kalinowski J."/>
            <person name="Ruckert C."/>
        </authorList>
    </citation>
    <scope>NUCLEOTIDE SEQUENCE</scope>
    <source>
        <strain evidence="2">CGMCC 4.5737</strain>
    </source>
</reference>
<dbReference type="PANTHER" id="PTHR42695:SF5">
    <property type="entry name" value="GLUTAMINE AMIDOTRANSFERASE YLR126C-RELATED"/>
    <property type="match status" value="1"/>
</dbReference>
<dbReference type="PANTHER" id="PTHR42695">
    <property type="entry name" value="GLUTAMINE AMIDOTRANSFERASE YLR126C-RELATED"/>
    <property type="match status" value="1"/>
</dbReference>
<protein>
    <submittedName>
        <fullName evidence="2">Glutamine amidotransferase</fullName>
    </submittedName>
</protein>
<accession>A0A8J3CFU5</accession>
<feature type="domain" description="Glutamine amidotransferase" evidence="1">
    <location>
        <begin position="70"/>
        <end position="181"/>
    </location>
</feature>